<dbReference type="PIRSF" id="PIRSF000390">
    <property type="entry name" value="PLP_StrS"/>
    <property type="match status" value="1"/>
</dbReference>
<evidence type="ECO:0000256" key="5">
    <source>
        <dbReference type="RuleBase" id="RU004508"/>
    </source>
</evidence>
<gene>
    <name evidence="6" type="ORF">A2V72_01945</name>
</gene>
<evidence type="ECO:0008006" key="8">
    <source>
        <dbReference type="Google" id="ProtNLM"/>
    </source>
</evidence>
<organism evidence="6 7">
    <name type="scientific">Candidatus Nealsonbacteria bacterium RBG_13_37_56</name>
    <dbReference type="NCBI Taxonomy" id="1801661"/>
    <lineage>
        <taxon>Bacteria</taxon>
        <taxon>Candidatus Nealsoniibacteriota</taxon>
    </lineage>
</organism>
<dbReference type="InterPro" id="IPR015424">
    <property type="entry name" value="PyrdxlP-dep_Trfase"/>
</dbReference>
<accession>A0A1G2DWM8</accession>
<evidence type="ECO:0000256" key="4">
    <source>
        <dbReference type="PIRSR" id="PIRSR000390-2"/>
    </source>
</evidence>
<evidence type="ECO:0000313" key="7">
    <source>
        <dbReference type="Proteomes" id="UP000178893"/>
    </source>
</evidence>
<dbReference type="AlphaFoldDB" id="A0A1G2DWM8"/>
<dbReference type="GO" id="GO:0008483">
    <property type="term" value="F:transaminase activity"/>
    <property type="evidence" value="ECO:0007669"/>
    <property type="project" value="TreeGrafter"/>
</dbReference>
<keyword evidence="1 4" id="KW-0663">Pyridoxal phosphate</keyword>
<evidence type="ECO:0000313" key="6">
    <source>
        <dbReference type="EMBL" id="OGZ17792.1"/>
    </source>
</evidence>
<proteinExistence type="inferred from homology"/>
<dbReference type="GO" id="GO:0030170">
    <property type="term" value="F:pyridoxal phosphate binding"/>
    <property type="evidence" value="ECO:0007669"/>
    <property type="project" value="TreeGrafter"/>
</dbReference>
<comment type="similarity">
    <text evidence="2 5">Belongs to the DegT/DnrJ/EryC1 family.</text>
</comment>
<dbReference type="PANTHER" id="PTHR30244:SF36">
    <property type="entry name" value="3-OXO-GLUCOSE-6-PHOSPHATE:GLUTAMATE AMINOTRANSFERASE"/>
    <property type="match status" value="1"/>
</dbReference>
<dbReference type="Gene3D" id="3.90.1150.10">
    <property type="entry name" value="Aspartate Aminotransferase, domain 1"/>
    <property type="match status" value="1"/>
</dbReference>
<feature type="active site" description="Proton acceptor" evidence="3">
    <location>
        <position position="179"/>
    </location>
</feature>
<comment type="caution">
    <text evidence="6">The sequence shown here is derived from an EMBL/GenBank/DDBJ whole genome shotgun (WGS) entry which is preliminary data.</text>
</comment>
<evidence type="ECO:0000256" key="2">
    <source>
        <dbReference type="ARBA" id="ARBA00037999"/>
    </source>
</evidence>
<dbReference type="Proteomes" id="UP000178893">
    <property type="component" value="Unassembled WGS sequence"/>
</dbReference>
<dbReference type="CDD" id="cd00616">
    <property type="entry name" value="AHBA_syn"/>
    <property type="match status" value="1"/>
</dbReference>
<name>A0A1G2DWM8_9BACT</name>
<reference evidence="6 7" key="1">
    <citation type="journal article" date="2016" name="Nat. Commun.">
        <title>Thousands of microbial genomes shed light on interconnected biogeochemical processes in an aquifer system.</title>
        <authorList>
            <person name="Anantharaman K."/>
            <person name="Brown C.T."/>
            <person name="Hug L.A."/>
            <person name="Sharon I."/>
            <person name="Castelle C.J."/>
            <person name="Probst A.J."/>
            <person name="Thomas B.C."/>
            <person name="Singh A."/>
            <person name="Wilkins M.J."/>
            <person name="Karaoz U."/>
            <person name="Brodie E.L."/>
            <person name="Williams K.H."/>
            <person name="Hubbard S.S."/>
            <person name="Banfield J.F."/>
        </authorList>
    </citation>
    <scope>NUCLEOTIDE SEQUENCE [LARGE SCALE GENOMIC DNA]</scope>
</reference>
<evidence type="ECO:0000256" key="3">
    <source>
        <dbReference type="PIRSR" id="PIRSR000390-1"/>
    </source>
</evidence>
<dbReference type="Pfam" id="PF01041">
    <property type="entry name" value="DegT_DnrJ_EryC1"/>
    <property type="match status" value="1"/>
</dbReference>
<protein>
    <recommendedName>
        <fullName evidence="8">Transcriptional regulator</fullName>
    </recommendedName>
</protein>
<evidence type="ECO:0000256" key="1">
    <source>
        <dbReference type="ARBA" id="ARBA00022898"/>
    </source>
</evidence>
<dbReference type="PANTHER" id="PTHR30244">
    <property type="entry name" value="TRANSAMINASE"/>
    <property type="match status" value="1"/>
</dbReference>
<dbReference type="InterPro" id="IPR015422">
    <property type="entry name" value="PyrdxlP-dep_Trfase_small"/>
</dbReference>
<dbReference type="SUPFAM" id="SSF53383">
    <property type="entry name" value="PLP-dependent transferases"/>
    <property type="match status" value="1"/>
</dbReference>
<dbReference type="InterPro" id="IPR000653">
    <property type="entry name" value="DegT/StrS_aminotransferase"/>
</dbReference>
<dbReference type="InterPro" id="IPR015421">
    <property type="entry name" value="PyrdxlP-dep_Trfase_major"/>
</dbReference>
<dbReference type="Gene3D" id="3.40.640.10">
    <property type="entry name" value="Type I PLP-dependent aspartate aminotransferase-like (Major domain)"/>
    <property type="match status" value="1"/>
</dbReference>
<dbReference type="EMBL" id="MHLW01000026">
    <property type="protein sequence ID" value="OGZ17792.1"/>
    <property type="molecule type" value="Genomic_DNA"/>
</dbReference>
<dbReference type="GO" id="GO:0000271">
    <property type="term" value="P:polysaccharide biosynthetic process"/>
    <property type="evidence" value="ECO:0007669"/>
    <property type="project" value="TreeGrafter"/>
</dbReference>
<sequence>MKFLDLKRQHMTIKKEIDQAINRVLDSNVYIGGPEVQGFEKEVADFLKIKYGVGVNSGTDALKLSLQSLGIKRGDEVITSPFTFIASAEVIVDLGAKPVFADINPRTFNIDPLKIEEKITSKTRAIIPIHIFGQLADMNSIVKIAREHNLFIIEDAAQSLGVKGMGRGDLTCLSFFPSKNLGAYGDGGMIMLNNEKIKDKLLLLRNHGSSLKEKYLNLVLGTNSRLDAIQAAILRVKLKYLNQWNKKRKEKAEYYNSKLGGIVEVPFVEKDHVFNQYTIKTRKRNQLKNYLDKNGIPSMIYYPLPLHRQPVFKDMNYSDYPEADQASKQVLSLPIYPELEQEEQDDVIKKIKSFYE</sequence>
<feature type="modified residue" description="N6-(pyridoxal phosphate)lysine" evidence="4">
    <location>
        <position position="179"/>
    </location>
</feature>